<feature type="repeat" description="TPR" evidence="3">
    <location>
        <begin position="76"/>
        <end position="109"/>
    </location>
</feature>
<feature type="signal peptide" evidence="4">
    <location>
        <begin position="1"/>
        <end position="23"/>
    </location>
</feature>
<evidence type="ECO:0000256" key="1">
    <source>
        <dbReference type="ARBA" id="ARBA00002550"/>
    </source>
</evidence>
<name>A0A1I5WD43_9RHOB</name>
<dbReference type="InterPro" id="IPR011990">
    <property type="entry name" value="TPR-like_helical_dom_sf"/>
</dbReference>
<evidence type="ECO:0000256" key="4">
    <source>
        <dbReference type="SAM" id="SignalP"/>
    </source>
</evidence>
<dbReference type="PROSITE" id="PS50005">
    <property type="entry name" value="TPR"/>
    <property type="match status" value="2"/>
</dbReference>
<feature type="chain" id="PRO_5017450369" evidence="4">
    <location>
        <begin position="24"/>
        <end position="188"/>
    </location>
</feature>
<accession>A0A1I5WD43</accession>
<evidence type="ECO:0000256" key="2">
    <source>
        <dbReference type="ARBA" id="ARBA00038251"/>
    </source>
</evidence>
<feature type="repeat" description="TPR" evidence="3">
    <location>
        <begin position="110"/>
        <end position="143"/>
    </location>
</feature>
<sequence>MRLPRRGTPILLILFMAACSSGGQTLPEGQLFAPDIDPRGEAVDGLLVGHRLMDSGEPELALEAYIRAAAERGLTIEVLSALGAANLELGRLNQAEDLLREAVKLDGAAPEVWNNLGVVLMELGETAEASEVFRRAYALDNGQNDSIRDNLRLALAKIENPFYAEANEEEFELVRRGQGDYLITASEP</sequence>
<comment type="function">
    <text evidence="1">Involved in endocytosis.</text>
</comment>
<comment type="similarity">
    <text evidence="2">Belongs to the YPP1 family.</text>
</comment>
<protein>
    <submittedName>
        <fullName evidence="5">Tetratricopeptide repeat-containing protein</fullName>
    </submittedName>
</protein>
<dbReference type="Gene3D" id="1.25.40.10">
    <property type="entry name" value="Tetratricopeptide repeat domain"/>
    <property type="match status" value="1"/>
</dbReference>
<keyword evidence="6" id="KW-1185">Reference proteome</keyword>
<proteinExistence type="inferred from homology"/>
<dbReference type="InterPro" id="IPR019734">
    <property type="entry name" value="TPR_rpt"/>
</dbReference>
<dbReference type="AlphaFoldDB" id="A0A1I5WD43"/>
<dbReference type="RefSeq" id="WP_093009530.1">
    <property type="nucleotide sequence ID" value="NZ_FOXV01000002.1"/>
</dbReference>
<gene>
    <name evidence="5" type="ORF">SAMN05421853_102266</name>
</gene>
<evidence type="ECO:0000313" key="6">
    <source>
        <dbReference type="Proteomes" id="UP000243106"/>
    </source>
</evidence>
<dbReference type="Proteomes" id="UP000243106">
    <property type="component" value="Unassembled WGS sequence"/>
</dbReference>
<dbReference type="SUPFAM" id="SSF48452">
    <property type="entry name" value="TPR-like"/>
    <property type="match status" value="1"/>
</dbReference>
<keyword evidence="4" id="KW-0732">Signal</keyword>
<evidence type="ECO:0000313" key="5">
    <source>
        <dbReference type="EMBL" id="SFQ17581.1"/>
    </source>
</evidence>
<dbReference type="PANTHER" id="PTHR23083">
    <property type="entry name" value="TETRATRICOPEPTIDE REPEAT PROTEIN, TPR"/>
    <property type="match status" value="1"/>
</dbReference>
<organism evidence="5 6">
    <name type="scientific">Roseivivax halotolerans</name>
    <dbReference type="NCBI Taxonomy" id="93684"/>
    <lineage>
        <taxon>Bacteria</taxon>
        <taxon>Pseudomonadati</taxon>
        <taxon>Pseudomonadota</taxon>
        <taxon>Alphaproteobacteria</taxon>
        <taxon>Rhodobacterales</taxon>
        <taxon>Roseobacteraceae</taxon>
        <taxon>Roseivivax</taxon>
    </lineage>
</organism>
<keyword evidence="3" id="KW-0802">TPR repeat</keyword>
<dbReference type="InterPro" id="IPR051722">
    <property type="entry name" value="Endocytosis_PI4K-reg_protein"/>
</dbReference>
<dbReference type="SMART" id="SM00028">
    <property type="entry name" value="TPR"/>
    <property type="match status" value="2"/>
</dbReference>
<dbReference type="EMBL" id="FOXV01000002">
    <property type="protein sequence ID" value="SFQ17581.1"/>
    <property type="molecule type" value="Genomic_DNA"/>
</dbReference>
<reference evidence="6" key="1">
    <citation type="submission" date="2016-10" db="EMBL/GenBank/DDBJ databases">
        <authorList>
            <person name="Varghese N."/>
            <person name="Submissions S."/>
        </authorList>
    </citation>
    <scope>NUCLEOTIDE SEQUENCE [LARGE SCALE GENOMIC DNA]</scope>
    <source>
        <strain evidence="6">JCM 10271</strain>
    </source>
</reference>
<evidence type="ECO:0000256" key="3">
    <source>
        <dbReference type="PROSITE-ProRule" id="PRU00339"/>
    </source>
</evidence>
<dbReference type="PROSITE" id="PS51257">
    <property type="entry name" value="PROKAR_LIPOPROTEIN"/>
    <property type="match status" value="1"/>
</dbReference>
<dbReference type="STRING" id="93684.SAMN05421853_102266"/>
<dbReference type="Pfam" id="PF13432">
    <property type="entry name" value="TPR_16"/>
    <property type="match status" value="1"/>
</dbReference>
<dbReference type="PANTHER" id="PTHR23083:SF464">
    <property type="entry name" value="TETRATRICOPEPTIDE REPEAT DOMAIN 7, ISOFORM A"/>
    <property type="match status" value="1"/>
</dbReference>